<dbReference type="GO" id="GO:0009166">
    <property type="term" value="P:nucleotide catabolic process"/>
    <property type="evidence" value="ECO:0007669"/>
    <property type="project" value="InterPro"/>
</dbReference>
<dbReference type="PRINTS" id="PR01607">
    <property type="entry name" value="APYRASEFAMLY"/>
</dbReference>
<dbReference type="InterPro" id="IPR006420">
    <property type="entry name" value="NadN"/>
</dbReference>
<evidence type="ECO:0000313" key="7">
    <source>
        <dbReference type="EMBL" id="EIJ44135.1"/>
    </source>
</evidence>
<dbReference type="Gene3D" id="2.130.10.10">
    <property type="entry name" value="YVTN repeat-like/Quinoprotein amine dehydrogenase"/>
    <property type="match status" value="1"/>
</dbReference>
<feature type="domain" description="Calcineurin-like phosphoesterase" evidence="4">
    <location>
        <begin position="1109"/>
        <end position="1323"/>
    </location>
</feature>
<name>I3CKJ2_9GAMM</name>
<evidence type="ECO:0000259" key="4">
    <source>
        <dbReference type="Pfam" id="PF00149"/>
    </source>
</evidence>
<dbReference type="Gene3D" id="3.90.780.10">
    <property type="entry name" value="5'-Nucleotidase, C-terminal domain"/>
    <property type="match status" value="1"/>
</dbReference>
<dbReference type="SUPFAM" id="SSF51004">
    <property type="entry name" value="C-terminal (heme d1) domain of cytochrome cd1-nitrite reductase"/>
    <property type="match status" value="1"/>
</dbReference>
<evidence type="ECO:0000259" key="6">
    <source>
        <dbReference type="Pfam" id="PF22494"/>
    </source>
</evidence>
<evidence type="ECO:0000256" key="3">
    <source>
        <dbReference type="SAM" id="SignalP"/>
    </source>
</evidence>
<reference evidence="7 8" key="1">
    <citation type="submission" date="2011-11" db="EMBL/GenBank/DDBJ databases">
        <title>Improved High-Quality Draft sequence of Beggiatoa alba B18lD.</title>
        <authorList>
            <consortium name="US DOE Joint Genome Institute"/>
            <person name="Lucas S."/>
            <person name="Han J."/>
            <person name="Lapidus A."/>
            <person name="Cheng J.-F."/>
            <person name="Goodwin L."/>
            <person name="Pitluck S."/>
            <person name="Peters L."/>
            <person name="Mikhailova N."/>
            <person name="Held B."/>
            <person name="Detter J.C."/>
            <person name="Han C."/>
            <person name="Tapia R."/>
            <person name="Land M."/>
            <person name="Hauser L."/>
            <person name="Kyrpides N."/>
            <person name="Ivanova N."/>
            <person name="Pagani I."/>
            <person name="Samuel K."/>
            <person name="Teske A."/>
            <person name="Mueller J."/>
            <person name="Woyke T."/>
        </authorList>
    </citation>
    <scope>NUCLEOTIDE SEQUENCE [LARGE SCALE GENOMIC DNA]</scope>
    <source>
        <strain evidence="7 8">B18LD</strain>
    </source>
</reference>
<dbReference type="GO" id="GO:0046872">
    <property type="term" value="F:metal ion binding"/>
    <property type="evidence" value="ECO:0007669"/>
    <property type="project" value="InterPro"/>
</dbReference>
<evidence type="ECO:0000259" key="5">
    <source>
        <dbReference type="Pfam" id="PF02872"/>
    </source>
</evidence>
<keyword evidence="2 3" id="KW-0732">Signal</keyword>
<protein>
    <submittedName>
        <fullName evidence="7">NAD pyrophosphatase/5''-nucleotidase NadN</fullName>
    </submittedName>
</protein>
<dbReference type="InterPro" id="IPR036907">
    <property type="entry name" value="5'-Nucleotdase_C_sf"/>
</dbReference>
<dbReference type="PROSITE" id="PS00786">
    <property type="entry name" value="5_NUCLEOTIDASE_2"/>
    <property type="match status" value="1"/>
</dbReference>
<dbReference type="InterPro" id="IPR055188">
    <property type="entry name" value="Choice_anch_I"/>
</dbReference>
<dbReference type="CDD" id="cd07409">
    <property type="entry name" value="MPP_CD73_N"/>
    <property type="match status" value="1"/>
</dbReference>
<dbReference type="InterPro" id="IPR004843">
    <property type="entry name" value="Calcineurin-like_PHP"/>
</dbReference>
<organism evidence="7 8">
    <name type="scientific">Beggiatoa alba B18LD</name>
    <dbReference type="NCBI Taxonomy" id="395493"/>
    <lineage>
        <taxon>Bacteria</taxon>
        <taxon>Pseudomonadati</taxon>
        <taxon>Pseudomonadota</taxon>
        <taxon>Gammaproteobacteria</taxon>
        <taxon>Thiotrichales</taxon>
        <taxon>Thiotrichaceae</taxon>
        <taxon>Beggiatoa</taxon>
    </lineage>
</organism>
<dbReference type="InterPro" id="IPR008334">
    <property type="entry name" value="5'-Nucleotdase_C"/>
</dbReference>
<dbReference type="eggNOG" id="COG4222">
    <property type="taxonomic scope" value="Bacteria"/>
</dbReference>
<dbReference type="InterPro" id="IPR052956">
    <property type="entry name" value="Mesenchyme-surface_protein"/>
</dbReference>
<sequence>MTQCFLKKRGLAFAIASSLWAVAPVSFAELSITEVGRYQSHLFAQGGAEIVAFDPLTKQVFVVNASAAQVDVLSLSDIANPQKVSTIDAKSLGAGANSVAVKNGIVAVAIENVDKQANGLVAFYDSRTLALLKTVAVGALPDMVTFSPDGKTVLVANEGEPNADYTVDPEGSISVIDISNGVENAVAKVASFSAFNSQKTALLNKGVRIFGKNANVAQDLEPEYITVTADSKTAYVSLQEANALAVVDIATAKVLDVVPLGYKDHSQGAPSLQTFNFPVMPDLHTNAMGETVKLGGFSGLHFEGIDSTTGNYKFVTIPDRGPDAGLVDVDGDGVEERIFTIPTYQVRVVRFEVNPQTGVVTLTQQTPLTRQDGITPITGLPNIAGADESPAEQVPSGGAFTVEGKQYNKLDYDIFGADLEGIVINPVDNSFWMVDEQRPAIYHFLADGKLANRFVPQGTDPEGLGRYGVESLPAVYKSRVNNRGFEAVALDTEQNILYAFIQTPLANPTAAASSASKVIRMLGINPATGEPVAEYVYLLEKPAVRGSVVDKIGDAVYAGNGQFYVIERDSDLTANSIKPIFKIDLKGATNLLSSNISLLPDLTLEQHTPDQLASVGIQAVHKRKVLNLPSIGYLPSDKAEGLTVLPDGKLAVISDNDFAANPATAQIQLGIISFGTNYGLDASDKDEIINIHNWPVLGSYMPDSLANVSINGNTYIVTANEGDSRDYAGFSEEVRIGSSKVVLDPIIFPNAAELKQDAQLGRLKITNTQGDIDGDGDYDELYAFGARSFSVWDNRGNLVYDSGDHFERFTAQLLPEFFNTSHDNNKFDDRSDDKGVEPEAIAVGEVNGQPYVFVGFERLGGVAIYNLSNPHAPQFVNYVNNRHFAVAPAENADTGDLGPEGFSFVHASQSPTGNALLVIGNEISGSTTLYQLIDSATNVTLPNLGASTATSASGESVNKQASFAGGVSVQDNAFNPSLGHKLAEKATVRGRIYVDPADVGKSAELVVYAAYKPILAANSPNVPATYFMLNTHNQILMWDGKPSTLVAYQTNVTLGAQQDVLLYDATWLTAGYLELSFGYRLSDGTLVVNDTPIKVTINDTPVIALRTSLIHINDSHSHVTEETIDLKLNGTTTRVNMGGYARVASKVNALRATATNPLVLHIGDAIVGTLYYSLFKGAADAAAMNTIKFDAFTLGNHEFDDGNANLAQFLKQLDNIPALATNIDVSQSADLKALVKPYLIKEIDGQKVALVGITTLKTLVSSSPDDDITFTNEIEAAKKVVAELEGMGINKIIFMTHYGYTQDIELAKQVSGIDVILGGDSHTLLGNFNNIGLSSEGAYPTIARTPAGEKVCIGQAWQYAYVVGFMTVDFDEAGNVLYCDGQPTLLLGDNFQQANTAGTFVAVSEATKQQLSQTIANEHTSEIVPQSDAMNSVLSLFSEQVSVLKQTVIGKSTDNLLHVRIPSKHSSGVELTHGSMVAPLVAEGFYQQLKTRNYNPDLVLQNAGGVRIDVPQGNITIDTAYTLLPFGNTIYVVDLTGAEVKQAIEDGLTNHFDNGGSSGSFPYAYGIRYTIDMNQAKGQRVTQLAVMSKTDGTYSPINNETLYHVGVNSFMASGGDGYTTLKNVIAERRVDTFFDYAESFVNYMKEVGTISSPSSYNLTYIPKN</sequence>
<feature type="domain" description="Choice-of-anchor I" evidence="6">
    <location>
        <begin position="655"/>
        <end position="931"/>
    </location>
</feature>
<evidence type="ECO:0000256" key="1">
    <source>
        <dbReference type="ARBA" id="ARBA00006654"/>
    </source>
</evidence>
<dbReference type="PANTHER" id="PTHR46928:SF1">
    <property type="entry name" value="MESENCHYME-SPECIFIC CELL SURFACE GLYCOPROTEIN"/>
    <property type="match status" value="1"/>
</dbReference>
<dbReference type="eggNOG" id="COG0737">
    <property type="taxonomic scope" value="Bacteria"/>
</dbReference>
<dbReference type="InterPro" id="IPR011048">
    <property type="entry name" value="Haem_d1_sf"/>
</dbReference>
<dbReference type="GO" id="GO:0008253">
    <property type="term" value="F:5'-nucleotidase activity"/>
    <property type="evidence" value="ECO:0007669"/>
    <property type="project" value="InterPro"/>
</dbReference>
<dbReference type="NCBIfam" id="NF038117">
    <property type="entry name" value="choice_anch_I"/>
    <property type="match status" value="1"/>
</dbReference>
<dbReference type="Proteomes" id="UP000005744">
    <property type="component" value="Unassembled WGS sequence"/>
</dbReference>
<dbReference type="SUPFAM" id="SSF55816">
    <property type="entry name" value="5'-nucleotidase (syn. UDP-sugar hydrolase), C-terminal domain"/>
    <property type="match status" value="1"/>
</dbReference>
<dbReference type="HOGENOM" id="CLU_000765_0_0_6"/>
<dbReference type="NCBIfam" id="TIGR01530">
    <property type="entry name" value="nadN"/>
    <property type="match status" value="1"/>
</dbReference>
<feature type="signal peptide" evidence="3">
    <location>
        <begin position="1"/>
        <end position="23"/>
    </location>
</feature>
<dbReference type="InterPro" id="IPR006146">
    <property type="entry name" value="5'-Nucleotdase_CS"/>
</dbReference>
<dbReference type="OrthoDB" id="9803927at2"/>
<feature type="domain" description="Choice-of-anchor I" evidence="6">
    <location>
        <begin position="44"/>
        <end position="274"/>
    </location>
</feature>
<feature type="domain" description="5'-Nucleotidase C-terminal" evidence="5">
    <location>
        <begin position="1473"/>
        <end position="1622"/>
    </location>
</feature>
<gene>
    <name evidence="7" type="ORF">BegalDRAFT_3316</name>
</gene>
<dbReference type="InterPro" id="IPR015943">
    <property type="entry name" value="WD40/YVTN_repeat-like_dom_sf"/>
</dbReference>
<evidence type="ECO:0000313" key="8">
    <source>
        <dbReference type="Proteomes" id="UP000005744"/>
    </source>
</evidence>
<dbReference type="GO" id="GO:0000166">
    <property type="term" value="F:nucleotide binding"/>
    <property type="evidence" value="ECO:0007669"/>
    <property type="project" value="InterPro"/>
</dbReference>
<dbReference type="Gene3D" id="3.60.21.10">
    <property type="match status" value="1"/>
</dbReference>
<comment type="similarity">
    <text evidence="1">Belongs to the 5'-nucleotidase family.</text>
</comment>
<keyword evidence="8" id="KW-1185">Reference proteome</keyword>
<dbReference type="InterPro" id="IPR029052">
    <property type="entry name" value="Metallo-depent_PP-like"/>
</dbReference>
<proteinExistence type="inferred from homology"/>
<evidence type="ECO:0000256" key="2">
    <source>
        <dbReference type="ARBA" id="ARBA00022729"/>
    </source>
</evidence>
<dbReference type="InterPro" id="IPR006179">
    <property type="entry name" value="5_nucleotidase/apyrase"/>
</dbReference>
<dbReference type="STRING" id="395493.BegalDRAFT_3316"/>
<dbReference type="eggNOG" id="COG3391">
    <property type="taxonomic scope" value="Bacteria"/>
</dbReference>
<dbReference type="Pfam" id="PF00149">
    <property type="entry name" value="Metallophos"/>
    <property type="match status" value="1"/>
</dbReference>
<dbReference type="Pfam" id="PF22494">
    <property type="entry name" value="choice_anch_I"/>
    <property type="match status" value="2"/>
</dbReference>
<dbReference type="RefSeq" id="WP_002691932.1">
    <property type="nucleotide sequence ID" value="NZ_JH600070.1"/>
</dbReference>
<feature type="chain" id="PRO_5003669061" evidence="3">
    <location>
        <begin position="24"/>
        <end position="1664"/>
    </location>
</feature>
<dbReference type="PANTHER" id="PTHR46928">
    <property type="entry name" value="MESENCHYME-SPECIFIC CELL SURFACE GLYCOPROTEIN"/>
    <property type="match status" value="1"/>
</dbReference>
<dbReference type="SUPFAM" id="SSF56300">
    <property type="entry name" value="Metallo-dependent phosphatases"/>
    <property type="match status" value="1"/>
</dbReference>
<dbReference type="Pfam" id="PF02872">
    <property type="entry name" value="5_nucleotid_C"/>
    <property type="match status" value="1"/>
</dbReference>
<dbReference type="EMBL" id="JH600070">
    <property type="protein sequence ID" value="EIJ44135.1"/>
    <property type="molecule type" value="Genomic_DNA"/>
</dbReference>
<accession>I3CKJ2</accession>